<dbReference type="Proteomes" id="UP001460270">
    <property type="component" value="Unassembled WGS sequence"/>
</dbReference>
<gene>
    <name evidence="2" type="ORF">WMY93_029672</name>
</gene>
<dbReference type="AlphaFoldDB" id="A0AAW0MXP1"/>
<evidence type="ECO:0000313" key="3">
    <source>
        <dbReference type="Proteomes" id="UP001460270"/>
    </source>
</evidence>
<comment type="caution">
    <text evidence="2">The sequence shown here is derived from an EMBL/GenBank/DDBJ whole genome shotgun (WGS) entry which is preliminary data.</text>
</comment>
<reference evidence="3" key="1">
    <citation type="submission" date="2024-04" db="EMBL/GenBank/DDBJ databases">
        <title>Salinicola lusitanus LLJ914,a marine bacterium isolated from the Okinawa Trough.</title>
        <authorList>
            <person name="Li J."/>
        </authorList>
    </citation>
    <scope>NUCLEOTIDE SEQUENCE [LARGE SCALE GENOMIC DNA]</scope>
</reference>
<accession>A0AAW0MXP1</accession>
<feature type="region of interest" description="Disordered" evidence="1">
    <location>
        <begin position="184"/>
        <end position="207"/>
    </location>
</feature>
<dbReference type="EMBL" id="JBBPFD010000022">
    <property type="protein sequence ID" value="KAK7881263.1"/>
    <property type="molecule type" value="Genomic_DNA"/>
</dbReference>
<organism evidence="2 3">
    <name type="scientific">Mugilogobius chulae</name>
    <name type="common">yellowstripe goby</name>
    <dbReference type="NCBI Taxonomy" id="88201"/>
    <lineage>
        <taxon>Eukaryota</taxon>
        <taxon>Metazoa</taxon>
        <taxon>Chordata</taxon>
        <taxon>Craniata</taxon>
        <taxon>Vertebrata</taxon>
        <taxon>Euteleostomi</taxon>
        <taxon>Actinopterygii</taxon>
        <taxon>Neopterygii</taxon>
        <taxon>Teleostei</taxon>
        <taxon>Neoteleostei</taxon>
        <taxon>Acanthomorphata</taxon>
        <taxon>Gobiaria</taxon>
        <taxon>Gobiiformes</taxon>
        <taxon>Gobioidei</taxon>
        <taxon>Gobiidae</taxon>
        <taxon>Gobionellinae</taxon>
        <taxon>Mugilogobius</taxon>
    </lineage>
</organism>
<feature type="compositionally biased region" description="Basic residues" evidence="1">
    <location>
        <begin position="187"/>
        <end position="207"/>
    </location>
</feature>
<protein>
    <submittedName>
        <fullName evidence="2">Uncharacterized protein</fullName>
    </submittedName>
</protein>
<proteinExistence type="predicted"/>
<evidence type="ECO:0000256" key="1">
    <source>
        <dbReference type="SAM" id="MobiDB-lite"/>
    </source>
</evidence>
<name>A0AAW0MXP1_9GOBI</name>
<sequence>MWALASCRVSQVTEVLGAAPTATMKFYIEDCDVARRAQPGLTLEPDLGWASPWARPGVGPHPGARPVVGPHPGARLGLGLTLEPDLGWASPWSQTWGWPPGRPGWTLSQTWGWTSPGARPGVGASSQTWGWTSPWSQTWGWPHRPDLGWITEPDLGLPTMGWTTESWVDYSLKEHMGPSSCGLITHRGARGGRVHRGTGRPSHRHSL</sequence>
<evidence type="ECO:0000313" key="2">
    <source>
        <dbReference type="EMBL" id="KAK7881263.1"/>
    </source>
</evidence>
<keyword evidence="3" id="KW-1185">Reference proteome</keyword>